<keyword evidence="7" id="KW-0812">Transmembrane</keyword>
<evidence type="ECO:0000259" key="8">
    <source>
        <dbReference type="Pfam" id="PF01551"/>
    </source>
</evidence>
<evidence type="ECO:0000313" key="10">
    <source>
        <dbReference type="Proteomes" id="UP000292781"/>
    </source>
</evidence>
<evidence type="ECO:0000256" key="7">
    <source>
        <dbReference type="SAM" id="Phobius"/>
    </source>
</evidence>
<keyword evidence="2" id="KW-0645">Protease</keyword>
<dbReference type="GO" id="GO:0006508">
    <property type="term" value="P:proteolysis"/>
    <property type="evidence" value="ECO:0007669"/>
    <property type="project" value="UniProtKB-KW"/>
</dbReference>
<dbReference type="Proteomes" id="UP000292781">
    <property type="component" value="Unassembled WGS sequence"/>
</dbReference>
<evidence type="ECO:0000256" key="3">
    <source>
        <dbReference type="ARBA" id="ARBA00022723"/>
    </source>
</evidence>
<keyword evidence="10" id="KW-1185">Reference proteome</keyword>
<reference evidence="9 10" key="1">
    <citation type="submission" date="2019-02" db="EMBL/GenBank/DDBJ databases">
        <title>Siculibacillus lacustris gen. nov., sp. nov., a new rosette-forming bacterium isolated from a freshwater crater lake (Lake St. Ana, Romania).</title>
        <authorList>
            <person name="Felfoldi T."/>
            <person name="Marton Z."/>
            <person name="Szabo A."/>
            <person name="Mentes A."/>
            <person name="Boka K."/>
            <person name="Marialigeti K."/>
            <person name="Mathe I."/>
            <person name="Koncz M."/>
            <person name="Schumann P."/>
            <person name="Toth E."/>
        </authorList>
    </citation>
    <scope>NUCLEOTIDE SEQUENCE [LARGE SCALE GENOMIC DNA]</scope>
    <source>
        <strain evidence="9 10">SA-279</strain>
    </source>
</reference>
<protein>
    <submittedName>
        <fullName evidence="9">M23 family metallopeptidase</fullName>
    </submittedName>
</protein>
<dbReference type="EMBL" id="SJFN01000004">
    <property type="protein sequence ID" value="TBW40459.1"/>
    <property type="molecule type" value="Genomic_DNA"/>
</dbReference>
<dbReference type="GO" id="GO:0046872">
    <property type="term" value="F:metal ion binding"/>
    <property type="evidence" value="ECO:0007669"/>
    <property type="project" value="UniProtKB-KW"/>
</dbReference>
<dbReference type="OrthoDB" id="9805070at2"/>
<dbReference type="CDD" id="cd12797">
    <property type="entry name" value="M23_peptidase"/>
    <property type="match status" value="1"/>
</dbReference>
<keyword evidence="6" id="KW-0482">Metalloprotease</keyword>
<evidence type="ECO:0000256" key="4">
    <source>
        <dbReference type="ARBA" id="ARBA00022801"/>
    </source>
</evidence>
<dbReference type="Gene3D" id="3.10.450.350">
    <property type="match status" value="1"/>
</dbReference>
<proteinExistence type="predicted"/>
<dbReference type="PANTHER" id="PTHR21666:SF288">
    <property type="entry name" value="CELL DIVISION PROTEIN YTFB"/>
    <property type="match status" value="1"/>
</dbReference>
<keyword evidence="7" id="KW-1133">Transmembrane helix</keyword>
<dbReference type="InterPro" id="IPR011055">
    <property type="entry name" value="Dup_hybrid_motif"/>
</dbReference>
<comment type="cofactor">
    <cofactor evidence="1">
        <name>Zn(2+)</name>
        <dbReference type="ChEBI" id="CHEBI:29105"/>
    </cofactor>
</comment>
<gene>
    <name evidence="9" type="ORF">EYW49_04575</name>
</gene>
<keyword evidence="4" id="KW-0378">Hydrolase</keyword>
<dbReference type="Pfam" id="PF01551">
    <property type="entry name" value="Peptidase_M23"/>
    <property type="match status" value="1"/>
</dbReference>
<keyword evidence="7" id="KW-0472">Membrane</keyword>
<evidence type="ECO:0000256" key="6">
    <source>
        <dbReference type="ARBA" id="ARBA00023049"/>
    </source>
</evidence>
<dbReference type="SUPFAM" id="SSF51261">
    <property type="entry name" value="Duplicated hybrid motif"/>
    <property type="match status" value="1"/>
</dbReference>
<name>A0A4Q9VW07_9HYPH</name>
<dbReference type="RefSeq" id="WP_131306653.1">
    <property type="nucleotide sequence ID" value="NZ_SJFN01000004.1"/>
</dbReference>
<dbReference type="PANTHER" id="PTHR21666">
    <property type="entry name" value="PEPTIDASE-RELATED"/>
    <property type="match status" value="1"/>
</dbReference>
<dbReference type="InterPro" id="IPR016047">
    <property type="entry name" value="M23ase_b-sheet_dom"/>
</dbReference>
<dbReference type="AlphaFoldDB" id="A0A4Q9VW07"/>
<dbReference type="Gene3D" id="2.70.70.10">
    <property type="entry name" value="Glucose Permease (Domain IIA)"/>
    <property type="match status" value="1"/>
</dbReference>
<keyword evidence="5" id="KW-0862">Zinc</keyword>
<sequence length="668" mass="72136">MRHRLHDDRPEGIDLGSELPLRVDGGVGALDRRAVSLRWMAGTVLTAFTSTFLMGGALYVALDGRHTLAATPAEISGVTDRIAARALDRPIAVGAGILAKADRLKIAAERAATRQVLNLSTMTRVGDKDMVRVRPFVRVAAGLSLRAPEARADIPAFNPLKVFADTDLLSGRSSTSKNPAFYDADVEGEISLRTRDLPTDLAGFDADTVMSSAEVERIVGDQARFLSDGSIQVAALPVSDGSSFGTIPGFPGLTSALAMRIVPENVSFFAKSDAAHTGAQAGNGLDEKVVTVEKTDTLRGLLKDANADEKTIVEIIRGLTKGAEARPLEVGQRVRIGLAKIDQTEKLKPVRVSIYGKDGGHLATVALDDNGGFVAAEEPGIGDAMVAPEDEDETLAAASGVPSIYYSLYQTALDNQIPTKLIKQLVDIYSYDVDFNQRVRQGDQFEVLYAADDQNDAKATQEILYASISIAGQPKRYYRYRSPDDGTIDYYDEAGKSAKKFLMRKPMDGGVFRSGFGGRRHPIYGYYRMHTGVDWAAPMGTPIFASGNGVVTEEGWKGGYGRYIRLQHNNGYETGYGHMSGFARGVEKGTRVRQGQVIGYVGSTGASTGPHCHYEVLINQAFVDPMRVKLPRGRELGGPMLAEFGKERERIDGLMSKQQGTARLAGFN</sequence>
<keyword evidence="3" id="KW-0479">Metal-binding</keyword>
<dbReference type="InterPro" id="IPR050570">
    <property type="entry name" value="Cell_wall_metabolism_enzyme"/>
</dbReference>
<evidence type="ECO:0000256" key="5">
    <source>
        <dbReference type="ARBA" id="ARBA00022833"/>
    </source>
</evidence>
<organism evidence="9 10">
    <name type="scientific">Siculibacillus lacustris</name>
    <dbReference type="NCBI Taxonomy" id="1549641"/>
    <lineage>
        <taxon>Bacteria</taxon>
        <taxon>Pseudomonadati</taxon>
        <taxon>Pseudomonadota</taxon>
        <taxon>Alphaproteobacteria</taxon>
        <taxon>Hyphomicrobiales</taxon>
        <taxon>Ancalomicrobiaceae</taxon>
        <taxon>Siculibacillus</taxon>
    </lineage>
</organism>
<evidence type="ECO:0000313" key="9">
    <source>
        <dbReference type="EMBL" id="TBW40459.1"/>
    </source>
</evidence>
<accession>A0A4Q9VW07</accession>
<feature type="domain" description="M23ase beta-sheet core" evidence="8">
    <location>
        <begin position="528"/>
        <end position="625"/>
    </location>
</feature>
<evidence type="ECO:0000256" key="1">
    <source>
        <dbReference type="ARBA" id="ARBA00001947"/>
    </source>
</evidence>
<comment type="caution">
    <text evidence="9">The sequence shown here is derived from an EMBL/GenBank/DDBJ whole genome shotgun (WGS) entry which is preliminary data.</text>
</comment>
<feature type="transmembrane region" description="Helical" evidence="7">
    <location>
        <begin position="39"/>
        <end position="62"/>
    </location>
</feature>
<dbReference type="GO" id="GO:0004222">
    <property type="term" value="F:metalloendopeptidase activity"/>
    <property type="evidence" value="ECO:0007669"/>
    <property type="project" value="TreeGrafter"/>
</dbReference>
<evidence type="ECO:0000256" key="2">
    <source>
        <dbReference type="ARBA" id="ARBA00022670"/>
    </source>
</evidence>